<comment type="caution">
    <text evidence="2">The sequence shown here is derived from an EMBL/GenBank/DDBJ whole genome shotgun (WGS) entry which is preliminary data.</text>
</comment>
<dbReference type="AlphaFoldDB" id="A0AA86PJK3"/>
<sequence>MNPMLSSILIVFKQLNVNSNILCKNSILVNNNQQLYCQKSNSMNNVKVQDNVYMTQKQKNIQLFIQNNITQQSVIDVRVYDMEVNTFALFGLNTFSQIVRDSIVSITIDFQVVVGALICLKCDVEVFNTTLLFIGSGMQISGVIIQALDSFRLQQTFIQFRLSSFNSSGLVNVLIQSLTNFSIMDCKLAGSNLQQGSNNGYIASRVQANQTLNISTFKVCVDATHRFGNTSAIIDIIGGDSVECEICGGVKVVYGICLEDLQHGQLINGALRCVDPFQFVGSGCVCAYGYLLNGSACVNILNAIQNMSSNIDSQQLQQIEDEISELANQISALNLSIHNSSNTFNTSQIEQYILGNYTQEDLHLQQNTTVLDWRIYNNISNVNGNMSTINNNISTINGNITDLKQIISTLNEIIQQQNDVIIEFNCSKIPGHQMINGTCTQVNCTISGQQVIQGRCRCTDVNSYVSGTSCVCPFGSTLFSGVCICDNTHAYISGSSCVCPTYSSPVGSVCTCPANSQIVGTKCVCNQIQGQTMLNTATPSCSCPANSVPDNGVCVCNVIAGQTLSNGACRCPIGKYVVGTSCETIDIIDYNDSSISCSQSIYISTFDISAITKTVSVYNYTNGYVFNSSVSVNNSFININNNVYEAVVLPLFQNQSQFINLKIQLENQLLVGGHLLTGSGKIIINQMKIISRENSTLSANSGNFCILTSTSNNVSISNLMLNLSFTLSWGNISLVNQITSVLNITNYQILGDYRTQNCIAMIGNTVYSAILNISNVNFKPNTYIMGNYSSYIISKLSYSKLVITNITIFIGDEQNIQTLNQISSNVTAPYTFGGLVTNSLNCSINVLSVISVCYQSYKTYYINGSGVLVGSGYLAVNNISLRNICLQQQISGIVQQYSSFGIVGSVEGNISIQQLSVVFIVLGGTFNYFGIVGEIDITALYHIFSSVELINITTTMNNIVLNNVSTNSVGSLIGYNHVKWCLIQNSIINSSNISSYLYVGGVIGRQNGYYLSNSNEQFIIILQNTVVSFSNLTAINHYVGGIFGYQYSSQVLISNITVNSIKIQGIINSCGIFNGFKTGPYQIDTSQSIGLNYINGILQTNCENYISSVSISGC</sequence>
<accession>A0AA86PJK3</accession>
<keyword evidence="1" id="KW-0175">Coiled coil</keyword>
<feature type="coiled-coil region" evidence="1">
    <location>
        <begin position="309"/>
        <end position="336"/>
    </location>
</feature>
<evidence type="ECO:0000313" key="2">
    <source>
        <dbReference type="EMBL" id="CAI9936842.1"/>
    </source>
</evidence>
<evidence type="ECO:0000256" key="1">
    <source>
        <dbReference type="SAM" id="Coils"/>
    </source>
</evidence>
<organism evidence="2">
    <name type="scientific">Hexamita inflata</name>
    <dbReference type="NCBI Taxonomy" id="28002"/>
    <lineage>
        <taxon>Eukaryota</taxon>
        <taxon>Metamonada</taxon>
        <taxon>Diplomonadida</taxon>
        <taxon>Hexamitidae</taxon>
        <taxon>Hexamitinae</taxon>
        <taxon>Hexamita</taxon>
    </lineage>
</organism>
<evidence type="ECO:0000313" key="4">
    <source>
        <dbReference type="Proteomes" id="UP001642409"/>
    </source>
</evidence>
<protein>
    <submittedName>
        <fullName evidence="2">Uncharacterized protein</fullName>
    </submittedName>
</protein>
<reference evidence="2" key="1">
    <citation type="submission" date="2023-06" db="EMBL/GenBank/DDBJ databases">
        <authorList>
            <person name="Kurt Z."/>
        </authorList>
    </citation>
    <scope>NUCLEOTIDE SEQUENCE</scope>
</reference>
<name>A0AA86PJK3_9EUKA</name>
<dbReference type="EMBL" id="CATOUU010000642">
    <property type="protein sequence ID" value="CAI9936842.1"/>
    <property type="molecule type" value="Genomic_DNA"/>
</dbReference>
<dbReference type="Proteomes" id="UP001642409">
    <property type="component" value="Unassembled WGS sequence"/>
</dbReference>
<dbReference type="EMBL" id="CAXDID020000098">
    <property type="protein sequence ID" value="CAL6025325.1"/>
    <property type="molecule type" value="Genomic_DNA"/>
</dbReference>
<gene>
    <name evidence="2" type="ORF">HINF_LOCUS24487</name>
    <name evidence="3" type="ORF">HINF_LOCUS30163</name>
</gene>
<proteinExistence type="predicted"/>
<reference evidence="3 4" key="2">
    <citation type="submission" date="2024-07" db="EMBL/GenBank/DDBJ databases">
        <authorList>
            <person name="Akdeniz Z."/>
        </authorList>
    </citation>
    <scope>NUCLEOTIDE SEQUENCE [LARGE SCALE GENOMIC DNA]</scope>
</reference>
<evidence type="ECO:0000313" key="3">
    <source>
        <dbReference type="EMBL" id="CAL6025325.1"/>
    </source>
</evidence>
<keyword evidence="4" id="KW-1185">Reference proteome</keyword>